<proteinExistence type="predicted"/>
<gene>
    <name evidence="1" type="ORF">PQJ73_01770</name>
</gene>
<protein>
    <submittedName>
        <fullName evidence="1">Uncharacterized protein</fullName>
    </submittedName>
</protein>
<dbReference type="EMBL" id="JAQQLI010000001">
    <property type="protein sequence ID" value="MDC7784399.1"/>
    <property type="molecule type" value="Genomic_DNA"/>
</dbReference>
<comment type="caution">
    <text evidence="1">The sequence shown here is derived from an EMBL/GenBank/DDBJ whole genome shotgun (WGS) entry which is preliminary data.</text>
</comment>
<dbReference type="RefSeq" id="WP_272775242.1">
    <property type="nucleotide sequence ID" value="NZ_JAQQLI010000001.1"/>
</dbReference>
<evidence type="ECO:0000313" key="2">
    <source>
        <dbReference type="Proteomes" id="UP001165652"/>
    </source>
</evidence>
<name>A0ABT5J505_RHOTP</name>
<evidence type="ECO:0000313" key="1">
    <source>
        <dbReference type="EMBL" id="MDC7784399.1"/>
    </source>
</evidence>
<reference evidence="1" key="2">
    <citation type="submission" date="2023-02" db="EMBL/GenBank/DDBJ databases">
        <authorList>
            <person name="Rayyan A."/>
            <person name="Meyer T."/>
            <person name="Kyndt J.A."/>
        </authorList>
    </citation>
    <scope>NUCLEOTIDE SEQUENCE</scope>
    <source>
        <strain evidence="1">DSM 9987</strain>
    </source>
</reference>
<dbReference type="Proteomes" id="UP001165652">
    <property type="component" value="Unassembled WGS sequence"/>
</dbReference>
<sequence>MARHRFAIHMQVSGLDLVEFGSKSAARKFQQATDQFFFDGRRAALFEALIALGMDARTIRWHADHPGERMPCCVNAGIAIPPRPARRPSPRRVQRAP</sequence>
<organism evidence="1 2">
    <name type="scientific">Rhodoplanes tepidamans</name>
    <name type="common">Rhodoplanes cryptolactis</name>
    <dbReference type="NCBI Taxonomy" id="200616"/>
    <lineage>
        <taxon>Bacteria</taxon>
        <taxon>Pseudomonadati</taxon>
        <taxon>Pseudomonadota</taxon>
        <taxon>Alphaproteobacteria</taxon>
        <taxon>Hyphomicrobiales</taxon>
        <taxon>Nitrobacteraceae</taxon>
        <taxon>Rhodoplanes</taxon>
    </lineage>
</organism>
<reference evidence="1" key="1">
    <citation type="journal article" date="2023" name="Microbiol Resour">
        <title>Genome Sequences of Rhodoplanes serenus and Two Thermotolerant Strains, Rhodoplanes tepidamans and 'Rhodoplanes cryptolactis,' Further Refine the Genus.</title>
        <authorList>
            <person name="Rayyan A.A."/>
            <person name="Kyndt J.A."/>
        </authorList>
    </citation>
    <scope>NUCLEOTIDE SEQUENCE</scope>
    <source>
        <strain evidence="1">DSM 9987</strain>
    </source>
</reference>
<accession>A0ABT5J505</accession>
<keyword evidence="2" id="KW-1185">Reference proteome</keyword>